<dbReference type="InterPro" id="IPR029063">
    <property type="entry name" value="SAM-dependent_MTases_sf"/>
</dbReference>
<name>A0AAD7IBS8_9AGAR</name>
<dbReference type="EMBL" id="JARKIB010000106">
    <property type="protein sequence ID" value="KAJ7739566.1"/>
    <property type="molecule type" value="Genomic_DNA"/>
</dbReference>
<keyword evidence="9" id="KW-1185">Reference proteome</keyword>
<dbReference type="Proteomes" id="UP001215598">
    <property type="component" value="Unassembled WGS sequence"/>
</dbReference>
<dbReference type="AlphaFoldDB" id="A0AAD7IBS8"/>
<keyword evidence="3 8" id="KW-0489">Methyltransferase</keyword>
<comment type="caution">
    <text evidence="8">The sequence shown here is derived from an EMBL/GenBank/DDBJ whole genome shotgun (WGS) entry which is preliminary data.</text>
</comment>
<evidence type="ECO:0000256" key="6">
    <source>
        <dbReference type="ARBA" id="ARBA00047619"/>
    </source>
</evidence>
<sequence length="258" mass="27881">MSLRPDFSTFSAEDTAIMEEITGTPAKAMLAQSGLLPTPPSNAVILDNACGAAVLTSILFEAIGKTGDVRVVCADLDDNMVKNAAERIKSNGWNAEATVADAQALSFPDNQFTHNLINFGIQHISDATLVAKESFRVLKSGGKLGITSWVSPGWLESFQAVIPGFTLPPIITEGPTATKESTTTFLSAAGFTNVEVQSFKFEHTQGLARYLNTMKQKIFPTLLVGETAEKYDSYMKERYGEGDFTLTWEALVITADKP</sequence>
<dbReference type="GO" id="GO:0032259">
    <property type="term" value="P:methylation"/>
    <property type="evidence" value="ECO:0007669"/>
    <property type="project" value="UniProtKB-KW"/>
</dbReference>
<evidence type="ECO:0000313" key="8">
    <source>
        <dbReference type="EMBL" id="KAJ7739566.1"/>
    </source>
</evidence>
<comment type="catalytic activity">
    <reaction evidence="7">
        <text>N-methylethanolamine phosphate + S-adenosyl-L-methionine = N,N-dimethylethanolamine phosphate + S-adenosyl-L-homocysteine + H(+)</text>
        <dbReference type="Rhea" id="RHEA:25321"/>
        <dbReference type="ChEBI" id="CHEBI:15378"/>
        <dbReference type="ChEBI" id="CHEBI:57781"/>
        <dbReference type="ChEBI" id="CHEBI:57856"/>
        <dbReference type="ChEBI" id="CHEBI:58641"/>
        <dbReference type="ChEBI" id="CHEBI:59789"/>
        <dbReference type="EC" id="2.1.1.103"/>
    </reaction>
    <physiologicalReaction direction="left-to-right" evidence="7">
        <dbReference type="Rhea" id="RHEA:25322"/>
    </physiologicalReaction>
</comment>
<evidence type="ECO:0000313" key="9">
    <source>
        <dbReference type="Proteomes" id="UP001215598"/>
    </source>
</evidence>
<dbReference type="Pfam" id="PF01209">
    <property type="entry name" value="Ubie_methyltran"/>
    <property type="match status" value="1"/>
</dbReference>
<proteinExistence type="predicted"/>
<dbReference type="CDD" id="cd02440">
    <property type="entry name" value="AdoMet_MTases"/>
    <property type="match status" value="1"/>
</dbReference>
<evidence type="ECO:0000256" key="2">
    <source>
        <dbReference type="ARBA" id="ARBA00005189"/>
    </source>
</evidence>
<dbReference type="GO" id="GO:0000234">
    <property type="term" value="F:phosphoethanolamine N-methyltransferase activity"/>
    <property type="evidence" value="ECO:0007669"/>
    <property type="project" value="UniProtKB-EC"/>
</dbReference>
<gene>
    <name evidence="8" type="ORF">B0H16DRAFT_63097</name>
</gene>
<dbReference type="Gene3D" id="3.40.50.150">
    <property type="entry name" value="Vaccinia Virus protein VP39"/>
    <property type="match status" value="1"/>
</dbReference>
<evidence type="ECO:0000256" key="7">
    <source>
        <dbReference type="ARBA" id="ARBA00047841"/>
    </source>
</evidence>
<protein>
    <recommendedName>
        <fullName evidence="5">phosphoethanolamine N-methyltransferase</fullName>
        <ecNumber evidence="5">2.1.1.103</ecNumber>
    </recommendedName>
</protein>
<accession>A0AAD7IBS8</accession>
<dbReference type="PANTHER" id="PTHR44307:SF2">
    <property type="entry name" value="PHOSPHOETHANOLAMINE METHYLTRANSFERASE ISOFORM X1"/>
    <property type="match status" value="1"/>
</dbReference>
<organism evidence="8 9">
    <name type="scientific">Mycena metata</name>
    <dbReference type="NCBI Taxonomy" id="1033252"/>
    <lineage>
        <taxon>Eukaryota</taxon>
        <taxon>Fungi</taxon>
        <taxon>Dikarya</taxon>
        <taxon>Basidiomycota</taxon>
        <taxon>Agaricomycotina</taxon>
        <taxon>Agaricomycetes</taxon>
        <taxon>Agaricomycetidae</taxon>
        <taxon>Agaricales</taxon>
        <taxon>Marasmiineae</taxon>
        <taxon>Mycenaceae</taxon>
        <taxon>Mycena</taxon>
    </lineage>
</organism>
<dbReference type="SUPFAM" id="SSF53335">
    <property type="entry name" value="S-adenosyl-L-methionine-dependent methyltransferases"/>
    <property type="match status" value="1"/>
</dbReference>
<comment type="pathway">
    <text evidence="2">Lipid metabolism.</text>
</comment>
<comment type="catalytic activity">
    <reaction evidence="6">
        <text>N,N-dimethylethanolamine phosphate + S-adenosyl-L-methionine = phosphocholine + S-adenosyl-L-homocysteine + H(+)</text>
        <dbReference type="Rhea" id="RHEA:25325"/>
        <dbReference type="ChEBI" id="CHEBI:15378"/>
        <dbReference type="ChEBI" id="CHEBI:57856"/>
        <dbReference type="ChEBI" id="CHEBI:58641"/>
        <dbReference type="ChEBI" id="CHEBI:59789"/>
        <dbReference type="ChEBI" id="CHEBI:295975"/>
        <dbReference type="EC" id="2.1.1.103"/>
    </reaction>
    <physiologicalReaction direction="left-to-right" evidence="6">
        <dbReference type="Rhea" id="RHEA:25326"/>
    </physiologicalReaction>
</comment>
<evidence type="ECO:0000256" key="1">
    <source>
        <dbReference type="ARBA" id="ARBA00004969"/>
    </source>
</evidence>
<evidence type="ECO:0000256" key="3">
    <source>
        <dbReference type="ARBA" id="ARBA00022603"/>
    </source>
</evidence>
<keyword evidence="4" id="KW-0808">Transferase</keyword>
<comment type="pathway">
    <text evidence="1">Phospholipid metabolism; phosphatidylcholine biosynthesis.</text>
</comment>
<reference evidence="8" key="1">
    <citation type="submission" date="2023-03" db="EMBL/GenBank/DDBJ databases">
        <title>Massive genome expansion in bonnet fungi (Mycena s.s.) driven by repeated elements and novel gene families across ecological guilds.</title>
        <authorList>
            <consortium name="Lawrence Berkeley National Laboratory"/>
            <person name="Harder C.B."/>
            <person name="Miyauchi S."/>
            <person name="Viragh M."/>
            <person name="Kuo A."/>
            <person name="Thoen E."/>
            <person name="Andreopoulos B."/>
            <person name="Lu D."/>
            <person name="Skrede I."/>
            <person name="Drula E."/>
            <person name="Henrissat B."/>
            <person name="Morin E."/>
            <person name="Kohler A."/>
            <person name="Barry K."/>
            <person name="LaButti K."/>
            <person name="Morin E."/>
            <person name="Salamov A."/>
            <person name="Lipzen A."/>
            <person name="Mereny Z."/>
            <person name="Hegedus B."/>
            <person name="Baldrian P."/>
            <person name="Stursova M."/>
            <person name="Weitz H."/>
            <person name="Taylor A."/>
            <person name="Grigoriev I.V."/>
            <person name="Nagy L.G."/>
            <person name="Martin F."/>
            <person name="Kauserud H."/>
        </authorList>
    </citation>
    <scope>NUCLEOTIDE SEQUENCE</scope>
    <source>
        <strain evidence="8">CBHHK182m</strain>
    </source>
</reference>
<evidence type="ECO:0000256" key="4">
    <source>
        <dbReference type="ARBA" id="ARBA00022679"/>
    </source>
</evidence>
<dbReference type="EC" id="2.1.1.103" evidence="5"/>
<evidence type="ECO:0000256" key="5">
    <source>
        <dbReference type="ARBA" id="ARBA00035674"/>
    </source>
</evidence>
<dbReference type="PANTHER" id="PTHR44307">
    <property type="entry name" value="PHOSPHOETHANOLAMINE METHYLTRANSFERASE"/>
    <property type="match status" value="1"/>
</dbReference>